<dbReference type="EMBL" id="NFKK01000025">
    <property type="protein sequence ID" value="OUP51084.1"/>
    <property type="molecule type" value="Genomic_DNA"/>
</dbReference>
<dbReference type="InterPro" id="IPR053058">
    <property type="entry name" value="Mulikevirus_tape_measure"/>
</dbReference>
<protein>
    <recommendedName>
        <fullName evidence="3">Tape measure protein N-terminal domain-containing protein</fullName>
    </recommendedName>
</protein>
<dbReference type="AlphaFoldDB" id="A0A1Y4L2R3"/>
<dbReference type="InterPro" id="IPR013491">
    <property type="entry name" value="Tape_meas_N"/>
</dbReference>
<dbReference type="Proteomes" id="UP000195897">
    <property type="component" value="Unassembled WGS sequence"/>
</dbReference>
<name>A0A1Y4L2R3_9FIRM</name>
<feature type="coiled-coil region" evidence="1">
    <location>
        <begin position="32"/>
        <end position="80"/>
    </location>
</feature>
<evidence type="ECO:0000256" key="1">
    <source>
        <dbReference type="SAM" id="Coils"/>
    </source>
</evidence>
<evidence type="ECO:0000313" key="4">
    <source>
        <dbReference type="EMBL" id="OUP51084.1"/>
    </source>
</evidence>
<feature type="region of interest" description="Disordered" evidence="2">
    <location>
        <begin position="125"/>
        <end position="167"/>
    </location>
</feature>
<dbReference type="PANTHER" id="PTHR38812:SF2">
    <property type="entry name" value="MU-LIKE PROPHAGE FLUMU PROTEIN GP42"/>
    <property type="match status" value="1"/>
</dbReference>
<feature type="coiled-coil region" evidence="1">
    <location>
        <begin position="494"/>
        <end position="582"/>
    </location>
</feature>
<feature type="region of interest" description="Disordered" evidence="2">
    <location>
        <begin position="636"/>
        <end position="658"/>
    </location>
</feature>
<evidence type="ECO:0000259" key="3">
    <source>
        <dbReference type="Pfam" id="PF20155"/>
    </source>
</evidence>
<evidence type="ECO:0000313" key="5">
    <source>
        <dbReference type="Proteomes" id="UP000195897"/>
    </source>
</evidence>
<feature type="compositionally biased region" description="Low complexity" evidence="2">
    <location>
        <begin position="154"/>
        <end position="165"/>
    </location>
</feature>
<feature type="coiled-coil region" evidence="1">
    <location>
        <begin position="442"/>
        <end position="469"/>
    </location>
</feature>
<dbReference type="SUPFAM" id="SSF57997">
    <property type="entry name" value="Tropomyosin"/>
    <property type="match status" value="1"/>
</dbReference>
<feature type="domain" description="Tape measure protein N-terminal" evidence="3">
    <location>
        <begin position="291"/>
        <end position="465"/>
    </location>
</feature>
<dbReference type="Pfam" id="PF20155">
    <property type="entry name" value="TMP_3"/>
    <property type="match status" value="1"/>
</dbReference>
<keyword evidence="1" id="KW-0175">Coiled coil</keyword>
<dbReference type="Gene3D" id="1.10.287.1490">
    <property type="match status" value="1"/>
</dbReference>
<proteinExistence type="predicted"/>
<dbReference type="NCBIfam" id="TIGR02675">
    <property type="entry name" value="tape_meas_nterm"/>
    <property type="match status" value="1"/>
</dbReference>
<reference evidence="5" key="1">
    <citation type="submission" date="2017-04" db="EMBL/GenBank/DDBJ databases">
        <title>Function of individual gut microbiota members based on whole genome sequencing of pure cultures obtained from chicken caecum.</title>
        <authorList>
            <person name="Medvecky M."/>
            <person name="Cejkova D."/>
            <person name="Polansky O."/>
            <person name="Karasova D."/>
            <person name="Kubasova T."/>
            <person name="Cizek A."/>
            <person name="Rychlik I."/>
        </authorList>
    </citation>
    <scope>NUCLEOTIDE SEQUENCE [LARGE SCALE GENOMIC DNA]</scope>
    <source>
        <strain evidence="5">An180</strain>
    </source>
</reference>
<organism evidence="4 5">
    <name type="scientific">Butyricicoccus pullicaecorum</name>
    <dbReference type="NCBI Taxonomy" id="501571"/>
    <lineage>
        <taxon>Bacteria</taxon>
        <taxon>Bacillati</taxon>
        <taxon>Bacillota</taxon>
        <taxon>Clostridia</taxon>
        <taxon>Eubacteriales</taxon>
        <taxon>Butyricicoccaceae</taxon>
        <taxon>Butyricicoccus</taxon>
    </lineage>
</organism>
<comment type="caution">
    <text evidence="4">The sequence shown here is derived from an EMBL/GenBank/DDBJ whole genome shotgun (WGS) entry which is preliminary data.</text>
</comment>
<accession>A0A1Y4L2R3</accession>
<evidence type="ECO:0000256" key="2">
    <source>
        <dbReference type="SAM" id="MobiDB-lite"/>
    </source>
</evidence>
<feature type="compositionally biased region" description="Basic and acidic residues" evidence="2">
    <location>
        <begin position="135"/>
        <end position="150"/>
    </location>
</feature>
<gene>
    <name evidence="4" type="ORF">B5F17_13585</name>
</gene>
<sequence length="750" mass="80424">MPDVSIMVSAQDNFSTAINRMQQAVKPFTRDVDGLQQTLDQLNANRVSLQVDVTDASRALKTAQREYQNLAKEAQRAQDAMDNAATPEERNTAAQRLTELNTALGQSQTRVQSAQMQYNQLRDNLGAVSRQAQRTQRDIENLSRGEENRNRLNQQQQQDQDPAQPSRWQTLQQGFNRLAEAGAVQMVGDAVTDIANTFVSSAYGTTGSTLFSSTLSGATSGAAIGTAIAPGVGTAVGALAGGVIGLAQGGTQVYEQKDEAFKSYVQESTENALAKQTEMLSTGSAIAAQRETDQISFNTLFGSEDIASKFLSDLRTVAARTPFEYNDLTGMSKILNTYGYDENHILPTLEIVGDAGAALGMAAQDMNEVSTAIGRMNATGKTSLEYINPLQERGIDAVGALAENYGVSKGDIYEMISDGEIAGEEAARVILRSMADSFAGAMQNQSQTMSGLQSTLEDAQAELMNAAGAAYNENRKEDLQAQIDFLGGETGVEMQEAYALMGEWQAELENTKNEIYRETMTGVMEGVIPDFDNPELEAQIQDMANRYAELSAQAESGNEEERREARAQMGALLAEAEVLAQNVYMESEGKDLSIAAELGLIENVQASSTGAWENAGWQSGQAYTRGLASAIRQFSPSTEDTTPTLTQSGSTGGGTLGGGYISSRGTSTGSSNAFGLNRVPYDDYPALLHEGERVLTASQAREQDAAKAPASGGQIVITGNSFSVRDDSDIQKIAAELLHQIRLAQITRKP</sequence>
<dbReference type="RefSeq" id="WP_087374690.1">
    <property type="nucleotide sequence ID" value="NZ_NFKK01000025.1"/>
</dbReference>
<dbReference type="PANTHER" id="PTHR38812">
    <property type="entry name" value="MU-LIKE PROPHAGE FLUMU PROTEIN GP42"/>
    <property type="match status" value="1"/>
</dbReference>